<dbReference type="Gene3D" id="3.20.20.80">
    <property type="entry name" value="Glycosidases"/>
    <property type="match status" value="1"/>
</dbReference>
<dbReference type="InterPro" id="IPR014756">
    <property type="entry name" value="Ig_E-set"/>
</dbReference>
<dbReference type="InterPro" id="IPR013783">
    <property type="entry name" value="Ig-like_fold"/>
</dbReference>
<evidence type="ECO:0000256" key="11">
    <source>
        <dbReference type="PIRSR" id="PIRSR000463-1"/>
    </source>
</evidence>
<dbReference type="Pfam" id="PF02806">
    <property type="entry name" value="Alpha-amylase_C"/>
    <property type="match status" value="1"/>
</dbReference>
<dbReference type="SUPFAM" id="SSF51445">
    <property type="entry name" value="(Trans)glycosidases"/>
    <property type="match status" value="1"/>
</dbReference>
<reference evidence="13" key="2">
    <citation type="journal article" date="2021" name="PeerJ">
        <title>Extensive microbial diversity within the chicken gut microbiome revealed by metagenomics and culture.</title>
        <authorList>
            <person name="Gilroy R."/>
            <person name="Ravi A."/>
            <person name="Getino M."/>
            <person name="Pursley I."/>
            <person name="Horton D.L."/>
            <person name="Alikhan N.F."/>
            <person name="Baker D."/>
            <person name="Gharbi K."/>
            <person name="Hall N."/>
            <person name="Watson M."/>
            <person name="Adriaenssens E.M."/>
            <person name="Foster-Nyarko E."/>
            <person name="Jarju S."/>
            <person name="Secka A."/>
            <person name="Antonio M."/>
            <person name="Oren A."/>
            <person name="Chaudhuri R.R."/>
            <person name="La Ragione R."/>
            <person name="Hildebrand F."/>
            <person name="Pallen M.J."/>
        </authorList>
    </citation>
    <scope>NUCLEOTIDE SEQUENCE</scope>
    <source>
        <strain evidence="13">517</strain>
    </source>
</reference>
<evidence type="ECO:0000256" key="1">
    <source>
        <dbReference type="ARBA" id="ARBA00000826"/>
    </source>
</evidence>
<proteinExistence type="inferred from homology"/>
<evidence type="ECO:0000256" key="7">
    <source>
        <dbReference type="ARBA" id="ARBA00022679"/>
    </source>
</evidence>
<comment type="subunit">
    <text evidence="10">Monomer.</text>
</comment>
<comment type="pathway">
    <text evidence="3 10">Glycan biosynthesis; glycogen biosynthesis.</text>
</comment>
<feature type="domain" description="Glycosyl hydrolase family 13 catalytic" evidence="12">
    <location>
        <begin position="149"/>
        <end position="509"/>
    </location>
</feature>
<dbReference type="EMBL" id="JADINF010000122">
    <property type="protein sequence ID" value="MBO8424327.1"/>
    <property type="molecule type" value="Genomic_DNA"/>
</dbReference>
<dbReference type="FunFam" id="3.20.20.80:FF:000003">
    <property type="entry name" value="1,4-alpha-glucan branching enzyme GlgB"/>
    <property type="match status" value="1"/>
</dbReference>
<dbReference type="NCBIfam" id="NF008967">
    <property type="entry name" value="PRK12313.1"/>
    <property type="match status" value="1"/>
</dbReference>
<reference evidence="13" key="1">
    <citation type="submission" date="2020-10" db="EMBL/GenBank/DDBJ databases">
        <authorList>
            <person name="Gilroy R."/>
        </authorList>
    </citation>
    <scope>NUCLEOTIDE SEQUENCE</scope>
    <source>
        <strain evidence="13">517</strain>
    </source>
</reference>
<evidence type="ECO:0000256" key="10">
    <source>
        <dbReference type="HAMAP-Rule" id="MF_00685"/>
    </source>
</evidence>
<evidence type="ECO:0000256" key="3">
    <source>
        <dbReference type="ARBA" id="ARBA00004964"/>
    </source>
</evidence>
<dbReference type="InterPro" id="IPR044143">
    <property type="entry name" value="GlgB_N_E_set_prok"/>
</dbReference>
<evidence type="ECO:0000313" key="13">
    <source>
        <dbReference type="EMBL" id="MBO8424327.1"/>
    </source>
</evidence>
<feature type="active site" description="Proton donor" evidence="10 11">
    <location>
        <position position="359"/>
    </location>
</feature>
<dbReference type="InterPro" id="IPR006047">
    <property type="entry name" value="GH13_cat_dom"/>
</dbReference>
<dbReference type="InterPro" id="IPR006407">
    <property type="entry name" value="GlgB"/>
</dbReference>
<keyword evidence="9 10" id="KW-0119">Carbohydrate metabolism</keyword>
<comment type="similarity">
    <text evidence="4 10">Belongs to the glycosyl hydrolase 13 family. GlgB subfamily.</text>
</comment>
<dbReference type="NCBIfam" id="TIGR01515">
    <property type="entry name" value="branching_enzym"/>
    <property type="match status" value="1"/>
</dbReference>
<dbReference type="HAMAP" id="MF_00685">
    <property type="entry name" value="GlgB"/>
    <property type="match status" value="1"/>
</dbReference>
<keyword evidence="6 10" id="KW-0328">Glycosyltransferase</keyword>
<feature type="active site" description="Nucleophile" evidence="10 11">
    <location>
        <position position="306"/>
    </location>
</feature>
<dbReference type="Gene3D" id="2.60.40.10">
    <property type="entry name" value="Immunoglobulins"/>
    <property type="match status" value="1"/>
</dbReference>
<dbReference type="InterPro" id="IPR006048">
    <property type="entry name" value="A-amylase/branching_C"/>
</dbReference>
<dbReference type="InterPro" id="IPR004193">
    <property type="entry name" value="Glyco_hydro_13_N"/>
</dbReference>
<dbReference type="PANTHER" id="PTHR43651">
    <property type="entry name" value="1,4-ALPHA-GLUCAN-BRANCHING ENZYME"/>
    <property type="match status" value="1"/>
</dbReference>
<keyword evidence="8 10" id="KW-0320">Glycogen biosynthesis</keyword>
<dbReference type="GO" id="GO:0043169">
    <property type="term" value="F:cation binding"/>
    <property type="evidence" value="ECO:0007669"/>
    <property type="project" value="InterPro"/>
</dbReference>
<dbReference type="CDD" id="cd02855">
    <property type="entry name" value="E_set_GBE_prok_N"/>
    <property type="match status" value="1"/>
</dbReference>
<dbReference type="SUPFAM" id="SSF81296">
    <property type="entry name" value="E set domains"/>
    <property type="match status" value="1"/>
</dbReference>
<keyword evidence="7 10" id="KW-0808">Transferase</keyword>
<dbReference type="CDD" id="cd11322">
    <property type="entry name" value="AmyAc_Glg_BE"/>
    <property type="match status" value="1"/>
</dbReference>
<dbReference type="InterPro" id="IPR037439">
    <property type="entry name" value="Branching_enzy"/>
</dbReference>
<accession>A0A940DHP5</accession>
<evidence type="ECO:0000256" key="2">
    <source>
        <dbReference type="ARBA" id="ARBA00002953"/>
    </source>
</evidence>
<evidence type="ECO:0000256" key="5">
    <source>
        <dbReference type="ARBA" id="ARBA00022600"/>
    </source>
</evidence>
<dbReference type="Pfam" id="PF02922">
    <property type="entry name" value="CBM_48"/>
    <property type="match status" value="1"/>
</dbReference>
<comment type="catalytic activity">
    <reaction evidence="1 10">
        <text>Transfers a segment of a (1-&gt;4)-alpha-D-glucan chain to a primary hydroxy group in a similar glucan chain.</text>
        <dbReference type="EC" id="2.4.1.18"/>
    </reaction>
</comment>
<dbReference type="Gene3D" id="2.60.40.1180">
    <property type="entry name" value="Golgi alpha-mannosidase II"/>
    <property type="match status" value="1"/>
</dbReference>
<name>A0A940DHP5_9FIRM</name>
<comment type="function">
    <text evidence="2 10">Catalyzes the formation of the alpha-1,6-glucosidic linkages in glycogen by scission of a 1,4-alpha-linked oligosaccharide from growing alpha-1,4-glucan chains and the subsequent attachment of the oligosaccharide to the alpha-1,6 position.</text>
</comment>
<dbReference type="GO" id="GO:0004553">
    <property type="term" value="F:hydrolase activity, hydrolyzing O-glycosyl compounds"/>
    <property type="evidence" value="ECO:0007669"/>
    <property type="project" value="InterPro"/>
</dbReference>
<gene>
    <name evidence="10 13" type="primary">glgB</name>
    <name evidence="13" type="ORF">IAB16_04860</name>
</gene>
<dbReference type="AlphaFoldDB" id="A0A940DHP5"/>
<evidence type="ECO:0000256" key="9">
    <source>
        <dbReference type="ARBA" id="ARBA00023277"/>
    </source>
</evidence>
<dbReference type="GO" id="GO:0005829">
    <property type="term" value="C:cytosol"/>
    <property type="evidence" value="ECO:0007669"/>
    <property type="project" value="TreeGrafter"/>
</dbReference>
<dbReference type="SUPFAM" id="SSF51011">
    <property type="entry name" value="Glycosyl hydrolase domain"/>
    <property type="match status" value="1"/>
</dbReference>
<protein>
    <recommendedName>
        <fullName evidence="10">1,4-alpha-glucan branching enzyme GlgB</fullName>
        <ecNumber evidence="10">2.4.1.18</ecNumber>
    </recommendedName>
    <alternativeName>
        <fullName evidence="10">1,4-alpha-D-glucan:1,4-alpha-D-glucan 6-glucosyl-transferase</fullName>
    </alternativeName>
    <alternativeName>
        <fullName evidence="10">Alpha-(1-&gt;4)-glucan branching enzyme</fullName>
    </alternativeName>
    <alternativeName>
        <fullName evidence="10">Glycogen branching enzyme</fullName>
        <shortName evidence="10">BE</shortName>
    </alternativeName>
</protein>
<dbReference type="NCBIfam" id="NF003811">
    <property type="entry name" value="PRK05402.1"/>
    <property type="match status" value="1"/>
</dbReference>
<dbReference type="GO" id="GO:0003844">
    <property type="term" value="F:1,4-alpha-glucan branching enzyme activity"/>
    <property type="evidence" value="ECO:0007669"/>
    <property type="project" value="UniProtKB-UniRule"/>
</dbReference>
<dbReference type="GO" id="GO:0005978">
    <property type="term" value="P:glycogen biosynthetic process"/>
    <property type="evidence" value="ECO:0007669"/>
    <property type="project" value="UniProtKB-UniRule"/>
</dbReference>
<dbReference type="Proteomes" id="UP000727857">
    <property type="component" value="Unassembled WGS sequence"/>
</dbReference>
<organism evidence="13 14">
    <name type="scientific">Candidatus Stercoripulliclostridium pullicola</name>
    <dbReference type="NCBI Taxonomy" id="2840953"/>
    <lineage>
        <taxon>Bacteria</taxon>
        <taxon>Bacillati</taxon>
        <taxon>Bacillota</taxon>
        <taxon>Clostridia</taxon>
        <taxon>Eubacteriales</taxon>
        <taxon>Candidatus Stercoripulliclostridium</taxon>
    </lineage>
</organism>
<dbReference type="InterPro" id="IPR013780">
    <property type="entry name" value="Glyco_hydro_b"/>
</dbReference>
<dbReference type="PIRSF" id="PIRSF000463">
    <property type="entry name" value="GlgB"/>
    <property type="match status" value="1"/>
</dbReference>
<dbReference type="Pfam" id="PF00128">
    <property type="entry name" value="Alpha-amylase"/>
    <property type="match status" value="1"/>
</dbReference>
<evidence type="ECO:0000256" key="6">
    <source>
        <dbReference type="ARBA" id="ARBA00022676"/>
    </source>
</evidence>
<dbReference type="InterPro" id="IPR017853">
    <property type="entry name" value="GH"/>
</dbReference>
<evidence type="ECO:0000313" key="14">
    <source>
        <dbReference type="Proteomes" id="UP000727857"/>
    </source>
</evidence>
<evidence type="ECO:0000256" key="4">
    <source>
        <dbReference type="ARBA" id="ARBA00009000"/>
    </source>
</evidence>
<evidence type="ECO:0000259" key="12">
    <source>
        <dbReference type="SMART" id="SM00642"/>
    </source>
</evidence>
<sequence length="624" mass="71823">MNKQLELPIYLFNEGTNAEAFRLMHASYVVKDGKKLWRFRCWAPHARSVSVVGEFNGWDRTMNRMAPIGGGIWEGYAKSLKKYDTYKFSIETQSGDVLLKADPFATHTETPPATASKIYDISGYEWHDKDFINSLKKRNHYESPMNIYELHLGSWRRHDDGNYYSYRDLAESLVPYLKEMGYTHVEFLPVTEHPLEMSWGYQVGSFFAPTSRFGTPHDFMYLVDKCHEAGISVILDLVLSHFPKDAFGLYRFDGEPLYEYDDPLKAEHKTWGTMVFDYGKGAVRSFLISCACFWIEYYHIDGLRLDAVASMLYLDYDRRGGEWRPNKDGGNYNLEAITFLKDLNTTVLSRNPHAITVAEESTAFPMVTMPPDMGGLGFNFKWNMGWMNDVTDYVKIDPFFRKGAHNKLTFGISYAFSENYILPFSHDEVVHGKCSMISKMPGSYHEKFSALKALYAYQFAHPGKKLNFMGNEFGQFIEWNYTRPLDWFLLAYDTHAGVHRFVKKLNEVYLNYPALFEQDNSYDGFKWLVVDDTVQNVVAFYREDKAGKRVVVIINFSDVTREKYTFGVPDKGVYKVILNSNSPDFGGNSTLPEKIRTKPVESHGCKQSLTLTLEGNTAIYLGLN</sequence>
<evidence type="ECO:0000256" key="8">
    <source>
        <dbReference type="ARBA" id="ARBA00023056"/>
    </source>
</evidence>
<dbReference type="SMART" id="SM00642">
    <property type="entry name" value="Aamy"/>
    <property type="match status" value="1"/>
</dbReference>
<dbReference type="PANTHER" id="PTHR43651:SF3">
    <property type="entry name" value="1,4-ALPHA-GLUCAN-BRANCHING ENZYME"/>
    <property type="match status" value="1"/>
</dbReference>
<keyword evidence="5 10" id="KW-0321">Glycogen metabolism</keyword>
<dbReference type="EC" id="2.4.1.18" evidence="10"/>
<comment type="caution">
    <text evidence="13">The sequence shown here is derived from an EMBL/GenBank/DDBJ whole genome shotgun (WGS) entry which is preliminary data.</text>
</comment>